<keyword evidence="1" id="KW-0808">Transferase</keyword>
<sequence length="124" mass="13428">MKAAKTFQSPDHHHITSSTFLKIIILSFLSLSLLLFLLLSHSDLQLQLPSFSSPTTTIATATAISISNALPLDAFAPLPPPKAVQRTGIVEENGLMTDNFVVGEFDPSVIESVVNNGATNRRRK</sequence>
<keyword evidence="1" id="KW-0489">Methyltransferase</keyword>
<accession>A0ACC0FYX1</accession>
<protein>
    <submittedName>
        <fullName evidence="1">Methyltransferase PMT10</fullName>
    </submittedName>
</protein>
<evidence type="ECO:0000313" key="1">
    <source>
        <dbReference type="EMBL" id="KAI7993280.1"/>
    </source>
</evidence>
<name>A0ACC0FYX1_9ERIC</name>
<organism evidence="1 2">
    <name type="scientific">Camellia lanceoleosa</name>
    <dbReference type="NCBI Taxonomy" id="1840588"/>
    <lineage>
        <taxon>Eukaryota</taxon>
        <taxon>Viridiplantae</taxon>
        <taxon>Streptophyta</taxon>
        <taxon>Embryophyta</taxon>
        <taxon>Tracheophyta</taxon>
        <taxon>Spermatophyta</taxon>
        <taxon>Magnoliopsida</taxon>
        <taxon>eudicotyledons</taxon>
        <taxon>Gunneridae</taxon>
        <taxon>Pentapetalae</taxon>
        <taxon>asterids</taxon>
        <taxon>Ericales</taxon>
        <taxon>Theaceae</taxon>
        <taxon>Camellia</taxon>
    </lineage>
</organism>
<keyword evidence="2" id="KW-1185">Reference proteome</keyword>
<proteinExistence type="predicted"/>
<gene>
    <name evidence="1" type="ORF">LOK49_LG11G00345</name>
</gene>
<evidence type="ECO:0000313" key="2">
    <source>
        <dbReference type="Proteomes" id="UP001060215"/>
    </source>
</evidence>
<dbReference type="Proteomes" id="UP001060215">
    <property type="component" value="Chromosome 12"/>
</dbReference>
<dbReference type="EMBL" id="CM045769">
    <property type="protein sequence ID" value="KAI7993280.1"/>
    <property type="molecule type" value="Genomic_DNA"/>
</dbReference>
<reference evidence="1 2" key="1">
    <citation type="journal article" date="2022" name="Plant J.">
        <title>Chromosome-level genome of Camellia lanceoleosa provides a valuable resource for understanding genome evolution and self-incompatibility.</title>
        <authorList>
            <person name="Gong W."/>
            <person name="Xiao S."/>
            <person name="Wang L."/>
            <person name="Liao Z."/>
            <person name="Chang Y."/>
            <person name="Mo W."/>
            <person name="Hu G."/>
            <person name="Li W."/>
            <person name="Zhao G."/>
            <person name="Zhu H."/>
            <person name="Hu X."/>
            <person name="Ji K."/>
            <person name="Xiang X."/>
            <person name="Song Q."/>
            <person name="Yuan D."/>
            <person name="Jin S."/>
            <person name="Zhang L."/>
        </authorList>
    </citation>
    <scope>NUCLEOTIDE SEQUENCE [LARGE SCALE GENOMIC DNA]</scope>
    <source>
        <strain evidence="1">SQ_2022a</strain>
    </source>
</reference>
<comment type="caution">
    <text evidence="1">The sequence shown here is derived from an EMBL/GenBank/DDBJ whole genome shotgun (WGS) entry which is preliminary data.</text>
</comment>